<evidence type="ECO:0000313" key="3">
    <source>
        <dbReference type="EMBL" id="KZS07764.1"/>
    </source>
</evidence>
<evidence type="ECO:0000256" key="2">
    <source>
        <dbReference type="SAM" id="Phobius"/>
    </source>
</evidence>
<dbReference type="AlphaFoldDB" id="A0A162D6Z1"/>
<organism evidence="3 4">
    <name type="scientific">Daphnia magna</name>
    <dbReference type="NCBI Taxonomy" id="35525"/>
    <lineage>
        <taxon>Eukaryota</taxon>
        <taxon>Metazoa</taxon>
        <taxon>Ecdysozoa</taxon>
        <taxon>Arthropoda</taxon>
        <taxon>Crustacea</taxon>
        <taxon>Branchiopoda</taxon>
        <taxon>Diplostraca</taxon>
        <taxon>Cladocera</taxon>
        <taxon>Anomopoda</taxon>
        <taxon>Daphniidae</taxon>
        <taxon>Daphnia</taxon>
    </lineage>
</organism>
<dbReference type="PANTHER" id="PTHR20956">
    <property type="entry name" value="HEH2P"/>
    <property type="match status" value="1"/>
</dbReference>
<dbReference type="Gene3D" id="2.20.25.240">
    <property type="match status" value="1"/>
</dbReference>
<dbReference type="Proteomes" id="UP000076858">
    <property type="component" value="Unassembled WGS sequence"/>
</dbReference>
<keyword evidence="2" id="KW-1133">Transmembrane helix</keyword>
<dbReference type="EMBL" id="LRGB01002408">
    <property type="protein sequence ID" value="KZS07764.1"/>
    <property type="molecule type" value="Genomic_DNA"/>
</dbReference>
<gene>
    <name evidence="3" type="ORF">APZ42_028460</name>
</gene>
<accession>A0A162D6Z1</accession>
<name>A0A162D6Z1_9CRUS</name>
<feature type="region of interest" description="Disordered" evidence="1">
    <location>
        <begin position="1"/>
        <end position="29"/>
    </location>
</feature>
<evidence type="ECO:0008006" key="5">
    <source>
        <dbReference type="Google" id="ProtNLM"/>
    </source>
</evidence>
<keyword evidence="2" id="KW-0472">Membrane</keyword>
<dbReference type="PANTHER" id="PTHR20956:SF12">
    <property type="entry name" value="FLYWCH-TYPE DOMAIN-CONTAINING PROTEIN"/>
    <property type="match status" value="1"/>
</dbReference>
<feature type="compositionally biased region" description="Low complexity" evidence="1">
    <location>
        <begin position="9"/>
        <end position="19"/>
    </location>
</feature>
<comment type="caution">
    <text evidence="3">The sequence shown here is derived from an EMBL/GenBank/DDBJ whole genome shotgun (WGS) entry which is preliminary data.</text>
</comment>
<protein>
    <recommendedName>
        <fullName evidence="5">MULE transposase domain-containing protein</fullName>
    </recommendedName>
</protein>
<sequence>MASKRGSKSSKSLESSASGAKKRTSSALSSINGETEILFDISDDEQSISRTSTPVRTETHTIFALGSAGKGNDVESLSEFQTAQLSVSNSNRGVTQQTTVKPRKPRCDRFPKIHKPNRTGLAFLKKEPRGYCYTKKRVGGKTFTWRCSSCGRVEDPCKATITQKIKSDRDYFVDYNQDDFKENLHIPNGIPHNHPPDHGNHERAKKDAVKGKFKPPRRIVFDEIKKNKEITGRNMPDIENATWRLRYLRAKSLPPNPRIDEPLFDVHVAFFPSDFHQGAVFAGTANNRARHLLFFTPVFKRQLEDCTTWFIDATFHFIRDPIKKFLFINGFIKNEKGDLEQVPLLFCCMTRKRAIDYLSVFQKLKEVMPLPRVQRIVTDFKRAIFWQSGEVFGKAGKRNWSTIALLLVTSVCVSGFVGQHLALWPAR</sequence>
<dbReference type="STRING" id="35525.A0A162D6Z1"/>
<keyword evidence="2" id="KW-0812">Transmembrane</keyword>
<feature type="compositionally biased region" description="Basic and acidic residues" evidence="1">
    <location>
        <begin position="194"/>
        <end position="209"/>
    </location>
</feature>
<evidence type="ECO:0000256" key="1">
    <source>
        <dbReference type="SAM" id="MobiDB-lite"/>
    </source>
</evidence>
<proteinExistence type="predicted"/>
<dbReference type="OrthoDB" id="6336664at2759"/>
<feature type="transmembrane region" description="Helical" evidence="2">
    <location>
        <begin position="403"/>
        <end position="424"/>
    </location>
</feature>
<reference evidence="3 4" key="1">
    <citation type="submission" date="2016-03" db="EMBL/GenBank/DDBJ databases">
        <title>EvidentialGene: Evidence-directed Construction of Genes on Genomes.</title>
        <authorList>
            <person name="Gilbert D.G."/>
            <person name="Choi J.-H."/>
            <person name="Mockaitis K."/>
            <person name="Colbourne J."/>
            <person name="Pfrender M."/>
        </authorList>
    </citation>
    <scope>NUCLEOTIDE SEQUENCE [LARGE SCALE GENOMIC DNA]</scope>
    <source>
        <strain evidence="3 4">Xinb3</strain>
        <tissue evidence="3">Complete organism</tissue>
    </source>
</reference>
<feature type="region of interest" description="Disordered" evidence="1">
    <location>
        <begin position="189"/>
        <end position="209"/>
    </location>
</feature>
<keyword evidence="4" id="KW-1185">Reference proteome</keyword>
<evidence type="ECO:0000313" key="4">
    <source>
        <dbReference type="Proteomes" id="UP000076858"/>
    </source>
</evidence>